<comment type="caution">
    <text evidence="5">The sequence shown here is derived from an EMBL/GenBank/DDBJ whole genome shotgun (WGS) entry which is preliminary data.</text>
</comment>
<dbReference type="InterPro" id="IPR050093">
    <property type="entry name" value="ABC_SmlMolc_Importer"/>
</dbReference>
<accession>A0ABV2KXP8</accession>
<protein>
    <submittedName>
        <fullName evidence="5">ABC-type Fe3+/spermidine/putrescine transport system ATPase subunit</fullName>
    </submittedName>
</protein>
<proteinExistence type="predicted"/>
<reference evidence="5 6" key="1">
    <citation type="submission" date="2024-06" db="EMBL/GenBank/DDBJ databases">
        <title>Genomic Encyclopedia of Type Strains, Phase IV (KMG-IV): sequencing the most valuable type-strain genomes for metagenomic binning, comparative biology and taxonomic classification.</title>
        <authorList>
            <person name="Goeker M."/>
        </authorList>
    </citation>
    <scope>NUCLEOTIDE SEQUENCE [LARGE SCALE GENOMIC DNA]</scope>
    <source>
        <strain evidence="5 6">DSM 23520</strain>
    </source>
</reference>
<dbReference type="Gene3D" id="3.40.50.300">
    <property type="entry name" value="P-loop containing nucleotide triphosphate hydrolases"/>
    <property type="match status" value="1"/>
</dbReference>
<evidence type="ECO:0000313" key="6">
    <source>
        <dbReference type="Proteomes" id="UP001549167"/>
    </source>
</evidence>
<sequence length="354" mass="40522">MSGQEQFLQLSHLYKFFDDVTAVNDISIDIEQGELISFIGPSGCGKTTLLRMIGGFHNQDKGSITLDNQSIDHLPPENRPTGMVFQNYALFPHMSVYKNVEYGLKIEKVPKQERDSRIKEALKQVQLEGYENRQPSELSGGQQQRVAIARCLVLQPKVLLLDEPLSNLDANLRMIMREEIRRLKDELNLTIIFVTHDQEEALSISDRVIVLKDGTAQQLDRPDNIYNEPSNEFVANFVGHANILEGKITIENEQSYFVTPSFQFRIVHPNNIDHDQQLKAVIRPEKIKINPNGDFEGVVNRIIYNGNFTRYFVLINDTEIIVDDFNAHGLGEYKRNDSITISFPETPHFIHKEV</sequence>
<dbReference type="InterPro" id="IPR003593">
    <property type="entry name" value="AAA+_ATPase"/>
</dbReference>
<dbReference type="InterPro" id="IPR027417">
    <property type="entry name" value="P-loop_NTPase"/>
</dbReference>
<evidence type="ECO:0000256" key="3">
    <source>
        <dbReference type="ARBA" id="ARBA00022840"/>
    </source>
</evidence>
<dbReference type="Pfam" id="PF08402">
    <property type="entry name" value="TOBE_2"/>
    <property type="match status" value="1"/>
</dbReference>
<dbReference type="RefSeq" id="WP_354221659.1">
    <property type="nucleotide sequence ID" value="NZ_JBEPMX010000017.1"/>
</dbReference>
<dbReference type="InterPro" id="IPR003439">
    <property type="entry name" value="ABC_transporter-like_ATP-bd"/>
</dbReference>
<keyword evidence="3" id="KW-0067">ATP-binding</keyword>
<dbReference type="Gene3D" id="2.40.50.100">
    <property type="match status" value="1"/>
</dbReference>
<evidence type="ECO:0000259" key="4">
    <source>
        <dbReference type="PROSITE" id="PS50893"/>
    </source>
</evidence>
<dbReference type="PROSITE" id="PS50893">
    <property type="entry name" value="ABC_TRANSPORTER_2"/>
    <property type="match status" value="1"/>
</dbReference>
<dbReference type="SMART" id="SM00382">
    <property type="entry name" value="AAA"/>
    <property type="match status" value="1"/>
</dbReference>
<dbReference type="SUPFAM" id="SSF50331">
    <property type="entry name" value="MOP-like"/>
    <property type="match status" value="1"/>
</dbReference>
<dbReference type="Pfam" id="PF00005">
    <property type="entry name" value="ABC_tran"/>
    <property type="match status" value="1"/>
</dbReference>
<evidence type="ECO:0000256" key="2">
    <source>
        <dbReference type="ARBA" id="ARBA00022741"/>
    </source>
</evidence>
<dbReference type="PROSITE" id="PS00211">
    <property type="entry name" value="ABC_TRANSPORTER_1"/>
    <property type="match status" value="1"/>
</dbReference>
<name>A0ABV2KXP8_9BACI</name>
<gene>
    <name evidence="5" type="ORF">ABID56_002495</name>
</gene>
<feature type="domain" description="ABC transporter" evidence="4">
    <location>
        <begin position="8"/>
        <end position="238"/>
    </location>
</feature>
<evidence type="ECO:0000313" key="5">
    <source>
        <dbReference type="EMBL" id="MET3684368.1"/>
    </source>
</evidence>
<dbReference type="EMBL" id="JBEPMX010000017">
    <property type="protein sequence ID" value="MET3684368.1"/>
    <property type="molecule type" value="Genomic_DNA"/>
</dbReference>
<dbReference type="SUPFAM" id="SSF52540">
    <property type="entry name" value="P-loop containing nucleoside triphosphate hydrolases"/>
    <property type="match status" value="1"/>
</dbReference>
<dbReference type="InterPro" id="IPR017871">
    <property type="entry name" value="ABC_transporter-like_CS"/>
</dbReference>
<keyword evidence="2" id="KW-0547">Nucleotide-binding</keyword>
<dbReference type="PANTHER" id="PTHR42781:SF4">
    <property type="entry name" value="SPERMIDINE_PUTRESCINE IMPORT ATP-BINDING PROTEIN POTA"/>
    <property type="match status" value="1"/>
</dbReference>
<keyword evidence="6" id="KW-1185">Reference proteome</keyword>
<dbReference type="Proteomes" id="UP001549167">
    <property type="component" value="Unassembled WGS sequence"/>
</dbReference>
<dbReference type="PANTHER" id="PTHR42781">
    <property type="entry name" value="SPERMIDINE/PUTRESCINE IMPORT ATP-BINDING PROTEIN POTA"/>
    <property type="match status" value="1"/>
</dbReference>
<keyword evidence="1" id="KW-0813">Transport</keyword>
<evidence type="ECO:0000256" key="1">
    <source>
        <dbReference type="ARBA" id="ARBA00022448"/>
    </source>
</evidence>
<dbReference type="InterPro" id="IPR008995">
    <property type="entry name" value="Mo/tungstate-bd_C_term_dom"/>
</dbReference>
<organism evidence="5 6">
    <name type="scientific">Alkalibacillus flavidus</name>
    <dbReference type="NCBI Taxonomy" id="546021"/>
    <lineage>
        <taxon>Bacteria</taxon>
        <taxon>Bacillati</taxon>
        <taxon>Bacillota</taxon>
        <taxon>Bacilli</taxon>
        <taxon>Bacillales</taxon>
        <taxon>Bacillaceae</taxon>
        <taxon>Alkalibacillus</taxon>
    </lineage>
</organism>
<dbReference type="InterPro" id="IPR013611">
    <property type="entry name" value="Transp-assoc_OB_typ2"/>
</dbReference>